<dbReference type="SUPFAM" id="SSF47819">
    <property type="entry name" value="HRDC-like"/>
    <property type="match status" value="1"/>
</dbReference>
<dbReference type="InterPro" id="IPR010997">
    <property type="entry name" value="HRDC-like_sf"/>
</dbReference>
<reference evidence="4" key="1">
    <citation type="journal article" date="2023" name="Commun. Biol.">
        <title>Genome analysis of Parmales, the sister group of diatoms, reveals the evolutionary specialization of diatoms from phago-mixotrophs to photoautotrophs.</title>
        <authorList>
            <person name="Ban H."/>
            <person name="Sato S."/>
            <person name="Yoshikawa S."/>
            <person name="Yamada K."/>
            <person name="Nakamura Y."/>
            <person name="Ichinomiya M."/>
            <person name="Sato N."/>
            <person name="Blanc-Mathieu R."/>
            <person name="Endo H."/>
            <person name="Kuwata A."/>
            <person name="Ogata H."/>
        </authorList>
    </citation>
    <scope>NUCLEOTIDE SEQUENCE [LARGE SCALE GENOMIC DNA]</scope>
    <source>
        <strain evidence="4">NIES 3701</strain>
    </source>
</reference>
<feature type="region of interest" description="Disordered" evidence="1">
    <location>
        <begin position="581"/>
        <end position="623"/>
    </location>
</feature>
<dbReference type="GO" id="GO:0071039">
    <property type="term" value="P:nuclear polyadenylation-dependent CUT catabolic process"/>
    <property type="evidence" value="ECO:0007669"/>
    <property type="project" value="TreeGrafter"/>
</dbReference>
<dbReference type="InterPro" id="IPR045092">
    <property type="entry name" value="Rrp6-like"/>
</dbReference>
<dbReference type="OrthoDB" id="2250022at2759"/>
<feature type="domain" description="3'-5' exonuclease" evidence="2">
    <location>
        <begin position="216"/>
        <end position="390"/>
    </location>
</feature>
<dbReference type="SMART" id="SM00474">
    <property type="entry name" value="35EXOc"/>
    <property type="match status" value="1"/>
</dbReference>
<dbReference type="EMBL" id="BRXY01000476">
    <property type="protein sequence ID" value="GMH96881.1"/>
    <property type="molecule type" value="Genomic_DNA"/>
</dbReference>
<proteinExistence type="predicted"/>
<organism evidence="3 4">
    <name type="scientific">Triparma strigata</name>
    <dbReference type="NCBI Taxonomy" id="1606541"/>
    <lineage>
        <taxon>Eukaryota</taxon>
        <taxon>Sar</taxon>
        <taxon>Stramenopiles</taxon>
        <taxon>Ochrophyta</taxon>
        <taxon>Bolidophyceae</taxon>
        <taxon>Parmales</taxon>
        <taxon>Triparmaceae</taxon>
        <taxon>Triparma</taxon>
    </lineage>
</organism>
<sequence length="642" mass="71913">MASPSVADSITSLVGSLGAAVRATRQLPVSVDDANYLMSFPMYGKLNTETMDKITTILNNNPVENLPDTITDLLTLPTTLVTNPQNLTLLTEINSQSNANVHNLPRPQTVYKIGSHYTDHMKPFKPHPGISVTNESAFDNDDSQQIAPIPSHGYPPESIPQNCTLPSHHYPNPFASAIDSFDCTPFASLPVPPPSPFPIPPSHISPRTSQLNSSSYTYISSPSQLPLLTSQLNLATSISFDVEHNSLLSFSGLTCLIQLSLTSPSSPPTNYLLDVFPLWSYIGPTLSPSFSSPSILKICHGGPNDILWLQRDFGVYCVNLFDTFLAVRILGFERKSLKYLIERYVEYKVDKRYQMEDWRVRPLGEGMRSYAVGDVYFLKYCYERLRHDLGVERVKEVFEGSKEVAKGRFMIKIRQEGGMEGLRERVAREEDVSGMMVLSENEMRRLKEHRPKKEADLKRLLRHDNVLAWQHRAEIIKFFVEEGGASNVNKAATSVNAAQPPHPQPSLMANRNNLHSPVLTTETLYLTAGWITPNQFDEEGTDKPSSSHRASPVALPPSAQKFEEEYSVGVPKSVEEIYVRSNRSRRKKVEDLNDEDDNAEELPEGYLPERKKGNKGEGGEEYKQNIMEGVGWVGKGETEWKT</sequence>
<dbReference type="GO" id="GO:0071036">
    <property type="term" value="P:nuclear polyadenylation-dependent snoRNA catabolic process"/>
    <property type="evidence" value="ECO:0007669"/>
    <property type="project" value="TreeGrafter"/>
</dbReference>
<dbReference type="PANTHER" id="PTHR12124:SF47">
    <property type="entry name" value="EXOSOME COMPONENT 10"/>
    <property type="match status" value="1"/>
</dbReference>
<dbReference type="AlphaFoldDB" id="A0A9W7BSV0"/>
<dbReference type="GO" id="GO:0000467">
    <property type="term" value="P:exonucleolytic trimming to generate mature 3'-end of 5.8S rRNA from tricistronic rRNA transcript (SSU-rRNA, 5.8S rRNA, LSU-rRNA)"/>
    <property type="evidence" value="ECO:0007669"/>
    <property type="project" value="InterPro"/>
</dbReference>
<evidence type="ECO:0000256" key="1">
    <source>
        <dbReference type="SAM" id="MobiDB-lite"/>
    </source>
</evidence>
<dbReference type="GO" id="GO:0071051">
    <property type="term" value="P:poly(A)-dependent snoRNA 3'-end processing"/>
    <property type="evidence" value="ECO:0007669"/>
    <property type="project" value="TreeGrafter"/>
</dbReference>
<dbReference type="GO" id="GO:0000166">
    <property type="term" value="F:nucleotide binding"/>
    <property type="evidence" value="ECO:0007669"/>
    <property type="project" value="InterPro"/>
</dbReference>
<comment type="caution">
    <text evidence="3">The sequence shown here is derived from an EMBL/GenBank/DDBJ whole genome shotgun (WGS) entry which is preliminary data.</text>
</comment>
<dbReference type="Gene3D" id="3.30.420.10">
    <property type="entry name" value="Ribonuclease H-like superfamily/Ribonuclease H"/>
    <property type="match status" value="1"/>
</dbReference>
<dbReference type="GO" id="GO:0071038">
    <property type="term" value="P:TRAMP-dependent tRNA surveillance pathway"/>
    <property type="evidence" value="ECO:0007669"/>
    <property type="project" value="TreeGrafter"/>
</dbReference>
<gene>
    <name evidence="3" type="ORF">TrST_g13409</name>
</gene>
<dbReference type="InterPro" id="IPR002562">
    <property type="entry name" value="3'-5'_exonuclease_dom"/>
</dbReference>
<accession>A0A9W7BSV0</accession>
<dbReference type="GO" id="GO:0000175">
    <property type="term" value="F:3'-5'-RNA exonuclease activity"/>
    <property type="evidence" value="ECO:0007669"/>
    <property type="project" value="InterPro"/>
</dbReference>
<dbReference type="GO" id="GO:0071037">
    <property type="term" value="P:nuclear polyadenylation-dependent snRNA catabolic process"/>
    <property type="evidence" value="ECO:0007669"/>
    <property type="project" value="TreeGrafter"/>
</dbReference>
<dbReference type="GO" id="GO:0071040">
    <property type="term" value="P:nuclear polyadenylation-dependent antisense transcript catabolic process"/>
    <property type="evidence" value="ECO:0007669"/>
    <property type="project" value="TreeGrafter"/>
</dbReference>
<dbReference type="SUPFAM" id="SSF53098">
    <property type="entry name" value="Ribonuclease H-like"/>
    <property type="match status" value="1"/>
</dbReference>
<evidence type="ECO:0000313" key="4">
    <source>
        <dbReference type="Proteomes" id="UP001165085"/>
    </source>
</evidence>
<name>A0A9W7BSV0_9STRA</name>
<dbReference type="GO" id="GO:0000176">
    <property type="term" value="C:nuclear exosome (RNase complex)"/>
    <property type="evidence" value="ECO:0007669"/>
    <property type="project" value="TreeGrafter"/>
</dbReference>
<dbReference type="Proteomes" id="UP001165085">
    <property type="component" value="Unassembled WGS sequence"/>
</dbReference>
<evidence type="ECO:0000259" key="2">
    <source>
        <dbReference type="SMART" id="SM00474"/>
    </source>
</evidence>
<dbReference type="InterPro" id="IPR036397">
    <property type="entry name" value="RNaseH_sf"/>
</dbReference>
<feature type="region of interest" description="Disordered" evidence="1">
    <location>
        <begin position="535"/>
        <end position="557"/>
    </location>
</feature>
<protein>
    <recommendedName>
        <fullName evidence="2">3'-5' exonuclease domain-containing protein</fullName>
    </recommendedName>
</protein>
<dbReference type="PANTHER" id="PTHR12124">
    <property type="entry name" value="POLYMYOSITIS/SCLERODERMA AUTOANTIGEN-RELATED"/>
    <property type="match status" value="1"/>
</dbReference>
<dbReference type="GO" id="GO:0071044">
    <property type="term" value="P:histone mRNA catabolic process"/>
    <property type="evidence" value="ECO:0007669"/>
    <property type="project" value="TreeGrafter"/>
</dbReference>
<feature type="compositionally biased region" description="Basic and acidic residues" evidence="1">
    <location>
        <begin position="607"/>
        <end position="623"/>
    </location>
</feature>
<dbReference type="InterPro" id="IPR012337">
    <property type="entry name" value="RNaseH-like_sf"/>
</dbReference>
<dbReference type="GO" id="GO:0003727">
    <property type="term" value="F:single-stranded RNA binding"/>
    <property type="evidence" value="ECO:0007669"/>
    <property type="project" value="TreeGrafter"/>
</dbReference>
<feature type="compositionally biased region" description="Acidic residues" evidence="1">
    <location>
        <begin position="592"/>
        <end position="603"/>
    </location>
</feature>
<dbReference type="Pfam" id="PF01612">
    <property type="entry name" value="DNA_pol_A_exo1"/>
    <property type="match status" value="1"/>
</dbReference>
<evidence type="ECO:0000313" key="3">
    <source>
        <dbReference type="EMBL" id="GMH96881.1"/>
    </source>
</evidence>
<keyword evidence="4" id="KW-1185">Reference proteome</keyword>
<dbReference type="GO" id="GO:0005730">
    <property type="term" value="C:nucleolus"/>
    <property type="evidence" value="ECO:0007669"/>
    <property type="project" value="TreeGrafter"/>
</dbReference>
<dbReference type="GO" id="GO:0071035">
    <property type="term" value="P:nuclear polyadenylation-dependent rRNA catabolic process"/>
    <property type="evidence" value="ECO:0007669"/>
    <property type="project" value="TreeGrafter"/>
</dbReference>